<name>A0AAD8ZAB8_9TELE</name>
<evidence type="ECO:0000313" key="3">
    <source>
        <dbReference type="Proteomes" id="UP001239994"/>
    </source>
</evidence>
<reference evidence="2" key="1">
    <citation type="submission" date="2023-03" db="EMBL/GenBank/DDBJ databases">
        <title>Electrophorus voltai genome.</title>
        <authorList>
            <person name="Bian C."/>
        </authorList>
    </citation>
    <scope>NUCLEOTIDE SEQUENCE</scope>
    <source>
        <strain evidence="2">CB-2022</strain>
        <tissue evidence="2">Muscle</tissue>
    </source>
</reference>
<dbReference type="PANTHER" id="PTHR38654">
    <property type="entry name" value="BUCKY BALL-RELATED"/>
    <property type="match status" value="1"/>
</dbReference>
<accession>A0AAD8ZAB8</accession>
<dbReference type="PANTHER" id="PTHR38654:SF1">
    <property type="entry name" value="BUCKY BALL"/>
    <property type="match status" value="1"/>
</dbReference>
<evidence type="ECO:0000313" key="2">
    <source>
        <dbReference type="EMBL" id="KAK1794348.1"/>
    </source>
</evidence>
<dbReference type="Proteomes" id="UP001239994">
    <property type="component" value="Unassembled WGS sequence"/>
</dbReference>
<proteinExistence type="predicted"/>
<organism evidence="2 3">
    <name type="scientific">Electrophorus voltai</name>
    <dbReference type="NCBI Taxonomy" id="2609070"/>
    <lineage>
        <taxon>Eukaryota</taxon>
        <taxon>Metazoa</taxon>
        <taxon>Chordata</taxon>
        <taxon>Craniata</taxon>
        <taxon>Vertebrata</taxon>
        <taxon>Euteleostomi</taxon>
        <taxon>Actinopterygii</taxon>
        <taxon>Neopterygii</taxon>
        <taxon>Teleostei</taxon>
        <taxon>Ostariophysi</taxon>
        <taxon>Gymnotiformes</taxon>
        <taxon>Gymnotoidei</taxon>
        <taxon>Gymnotidae</taxon>
        <taxon>Electrophorus</taxon>
    </lineage>
</organism>
<keyword evidence="3" id="KW-1185">Reference proteome</keyword>
<feature type="region of interest" description="Disordered" evidence="1">
    <location>
        <begin position="736"/>
        <end position="778"/>
    </location>
</feature>
<dbReference type="EMBL" id="JAROKS010000017">
    <property type="protein sequence ID" value="KAK1794348.1"/>
    <property type="molecule type" value="Genomic_DNA"/>
</dbReference>
<feature type="region of interest" description="Disordered" evidence="1">
    <location>
        <begin position="570"/>
        <end position="628"/>
    </location>
</feature>
<gene>
    <name evidence="2" type="ORF">P4O66_011232</name>
</gene>
<evidence type="ECO:0008006" key="4">
    <source>
        <dbReference type="Google" id="ProtNLM"/>
    </source>
</evidence>
<protein>
    <recommendedName>
        <fullName evidence="4">Bucky ball</fullName>
    </recommendedName>
</protein>
<sequence length="1340" mass="149553">MFIYLFTESSRAPQSAASEQSHQRSLNHPRPFFYVQPPVQPFYTYQWHMNSPFSHHNIPASGFHFGRPYMVPYSYLQYPGYVVSQAPIHPVDYQRTYERNMPHAASATAYDITLRHQRCNEQRETTCSGAQTDPCDALNKLIECLDQLRAGDGSSQRELDSGVVSQTSGVFSPVAEVQKDEDKIIGGSTLTDYNTEDTCHVENFNQEEDWSLELGKEPPLDSSSVHEDGSMPQEVHQYLHQDSTDRHSVLSENQSLSPISRSEMNNQDKFSHEVLQTSDEVQWNCSIATQPSSEFRTTEDQDPVKIQKPTADVAGDYPCCILRLPFEKVLSTGVYVPSTTSSLESPLSYSYCPPQLAHERVSVLSPSLDELSSHDEVLSTDMEDKELFPTHIYTRGKLAEVASKKSHLSVCDIHSHMCLLYPKRLTCAMCGSNTFREICKPKAHHSEGHCYEYVDYSDEESITAKPGECEVGKTCKHCGQGTVTKMYFPKRTHPLLKHRVRLAQHREKVQDGAKMGQLEALCSECFCCEKCTNSPDKRSGLAAKGIVYRYNEHACTQYYHERRQHGKAYFKHQESRSENHDDDDDDDDEEDEEDEDEDQEMLRFHKGKGPRHPLPGSFRGPQPDRQQQHNWPFFYMQPSQPYMPYQWPLPMPYVPYGSFPGLGYGMVMPPFPPTPYVEAPGYILPHAQLHMVDYRRMMAPHLPPAMAYQARRFRYQNTAPSGRVMVSSEVQTEPMCVESSQGDCRVAPGSQTSSESGRGTGPGSILSSPRPSEDKSAACREDVMVSKNVVGTTSTDTSPAALTSGILFQAEEVRIECSGTPAGLQIIHAKETTELASNANGELLQCNMGSVHSAEDVVLRCYPPLSCGADEQREADLSHSDAQYMPTCHDILMMGPCSSSATVTALEGSFVSPAEPGNSSEALVAQRDTNVSKGEEDLCGNSKNIHFKILRLPFDLKCLDELRQMEASVWSVESLVPYVPSTEWLIQNGIVTPQKPSLTTLMEVPSELPIDCNQTTPHADLSSKENQVGTIELDGQDSVTSLESLPPFLPAASWLAGFSNVYYNKLASQEQMGNLSSWPEQQLEEMLEVSQDVQVQSSLGPNLVSLKFEEEKLQKRSSTDAHSPSNHESCLAPSRVGLPLALDHKARICKSCQMKRRASVMSGSPTPKANGVKRYKVAQAHLTGDKVNLCALCKRDPEKRPRCKAAAPGTPGLVNVGDETEGEVSENSLYPSLGMKRGVDSQRLHCYQKLPLGRHSEKCPMSHQSKLREQNCSCEDPKGVPHTTSPWDTTNGCTRYNVTREKNEENLALSVTGKRRETERRFISQKPKGKMFILISSTLP</sequence>
<dbReference type="InterPro" id="IPR053309">
    <property type="entry name" value="Balbiani_Body_Formation"/>
</dbReference>
<feature type="compositionally biased region" description="Acidic residues" evidence="1">
    <location>
        <begin position="580"/>
        <end position="599"/>
    </location>
</feature>
<comment type="caution">
    <text evidence="2">The sequence shown here is derived from an EMBL/GenBank/DDBJ whole genome shotgun (WGS) entry which is preliminary data.</text>
</comment>
<evidence type="ECO:0000256" key="1">
    <source>
        <dbReference type="SAM" id="MobiDB-lite"/>
    </source>
</evidence>